<feature type="region of interest" description="Disordered" evidence="1">
    <location>
        <begin position="235"/>
        <end position="256"/>
    </location>
</feature>
<sequence length="256" mass="29380">MKTIKTAFTGNYRNGELIQFVDDLLVFVQKRGPIHPKLQVRFDELSTAKIKAAKAFEPSKKLTNTEDIIAFDKQRDELTIGLRTLLLGLTKHPVLTYQEAAKRLLERIDSYGKRIYRLNLQLQTQTTTDLIDALITEPKLNNDITTLQVVRDYINALQKANISFSDMYIQRTQEKGERVEAEMADLITKLEETYRAFVTRLNAILEMDESYQGDHLVNDINAAIDQYNQVVLDRRGKGDSSSETNNQQDTVEEFMA</sequence>
<evidence type="ECO:0000313" key="2">
    <source>
        <dbReference type="EMBL" id="MBL0685886.1"/>
    </source>
</evidence>
<proteinExistence type="predicted"/>
<reference evidence="2" key="1">
    <citation type="submission" date="2021-01" db="EMBL/GenBank/DDBJ databases">
        <authorList>
            <person name="Zhong Y.L."/>
        </authorList>
    </citation>
    <scope>NUCLEOTIDE SEQUENCE</scope>
    <source>
        <strain evidence="2">KCTC 23302</strain>
    </source>
</reference>
<keyword evidence="3" id="KW-1185">Reference proteome</keyword>
<evidence type="ECO:0000313" key="3">
    <source>
        <dbReference type="Proteomes" id="UP000651057"/>
    </source>
</evidence>
<dbReference type="Pfam" id="PF19775">
    <property type="entry name" value="DUF6261"/>
    <property type="match status" value="1"/>
</dbReference>
<accession>A0A937DDC6</accession>
<evidence type="ECO:0000256" key="1">
    <source>
        <dbReference type="SAM" id="MobiDB-lite"/>
    </source>
</evidence>
<dbReference type="AlphaFoldDB" id="A0A937DDC6"/>
<name>A0A937DDC6_9FLAO</name>
<protein>
    <submittedName>
        <fullName evidence="2">Uncharacterized protein</fullName>
    </submittedName>
</protein>
<organism evidence="2 3">
    <name type="scientific">Aquimarina mytili</name>
    <dbReference type="NCBI Taxonomy" id="874423"/>
    <lineage>
        <taxon>Bacteria</taxon>
        <taxon>Pseudomonadati</taxon>
        <taxon>Bacteroidota</taxon>
        <taxon>Flavobacteriia</taxon>
        <taxon>Flavobacteriales</taxon>
        <taxon>Flavobacteriaceae</taxon>
        <taxon>Aquimarina</taxon>
    </lineage>
</organism>
<dbReference type="RefSeq" id="WP_201924342.1">
    <property type="nucleotide sequence ID" value="NZ_BAABAX010000011.1"/>
</dbReference>
<gene>
    <name evidence="2" type="ORF">JJQ60_20310</name>
</gene>
<dbReference type="EMBL" id="JAERQJ010000013">
    <property type="protein sequence ID" value="MBL0685886.1"/>
    <property type="molecule type" value="Genomic_DNA"/>
</dbReference>
<dbReference type="InterPro" id="IPR046228">
    <property type="entry name" value="DUF6261"/>
</dbReference>
<comment type="caution">
    <text evidence="2">The sequence shown here is derived from an EMBL/GenBank/DDBJ whole genome shotgun (WGS) entry which is preliminary data.</text>
</comment>
<dbReference type="Proteomes" id="UP000651057">
    <property type="component" value="Unassembled WGS sequence"/>
</dbReference>